<proteinExistence type="predicted"/>
<dbReference type="InterPro" id="IPR000477">
    <property type="entry name" value="RT_dom"/>
</dbReference>
<feature type="domain" description="RNase H type-1" evidence="2">
    <location>
        <begin position="603"/>
        <end position="745"/>
    </location>
</feature>
<feature type="domain" description="Reverse transcriptase" evidence="1">
    <location>
        <begin position="154"/>
        <end position="418"/>
    </location>
</feature>
<dbReference type="SUPFAM" id="SSF56672">
    <property type="entry name" value="DNA/RNA polymerases"/>
    <property type="match status" value="1"/>
</dbReference>
<dbReference type="InterPro" id="IPR002156">
    <property type="entry name" value="RNaseH_domain"/>
</dbReference>
<evidence type="ECO:0000313" key="3">
    <source>
        <dbReference type="EMBL" id="TKA72913.1"/>
    </source>
</evidence>
<dbReference type="InterPro" id="IPR012337">
    <property type="entry name" value="RNaseH-like_sf"/>
</dbReference>
<evidence type="ECO:0000313" key="4">
    <source>
        <dbReference type="Proteomes" id="UP000308768"/>
    </source>
</evidence>
<gene>
    <name evidence="3" type="ORF">B0A49_08441</name>
</gene>
<dbReference type="STRING" id="331657.A0A4U0XCF2"/>
<dbReference type="InterPro" id="IPR036397">
    <property type="entry name" value="RNaseH_sf"/>
</dbReference>
<dbReference type="PANTHER" id="PTHR33481:SF1">
    <property type="entry name" value="ENDONUCLEASE_EXONUCLEASE_PHOSPHATASE DOMAIN-CONTAINING PROTEIN-RELATED"/>
    <property type="match status" value="1"/>
</dbReference>
<evidence type="ECO:0008006" key="5">
    <source>
        <dbReference type="Google" id="ProtNLM"/>
    </source>
</evidence>
<dbReference type="GO" id="GO:0003676">
    <property type="term" value="F:nucleic acid binding"/>
    <property type="evidence" value="ECO:0007669"/>
    <property type="project" value="InterPro"/>
</dbReference>
<dbReference type="AlphaFoldDB" id="A0A4U0XCF2"/>
<keyword evidence="4" id="KW-1185">Reference proteome</keyword>
<dbReference type="OrthoDB" id="3261222at2759"/>
<dbReference type="SUPFAM" id="SSF53098">
    <property type="entry name" value="Ribonuclease H-like"/>
    <property type="match status" value="1"/>
</dbReference>
<dbReference type="EMBL" id="NAJN01000465">
    <property type="protein sequence ID" value="TKA72913.1"/>
    <property type="molecule type" value="Genomic_DNA"/>
</dbReference>
<evidence type="ECO:0000259" key="1">
    <source>
        <dbReference type="PROSITE" id="PS50878"/>
    </source>
</evidence>
<dbReference type="Gene3D" id="3.30.420.10">
    <property type="entry name" value="Ribonuclease H-like superfamily/Ribonuclease H"/>
    <property type="match status" value="1"/>
</dbReference>
<reference evidence="3 4" key="1">
    <citation type="submission" date="2017-03" db="EMBL/GenBank/DDBJ databases">
        <title>Genomes of endolithic fungi from Antarctica.</title>
        <authorList>
            <person name="Coleine C."/>
            <person name="Masonjones S."/>
            <person name="Stajich J.E."/>
        </authorList>
    </citation>
    <scope>NUCLEOTIDE SEQUENCE [LARGE SCALE GENOMIC DNA]</scope>
    <source>
        <strain evidence="3 4">CCFEE 5187</strain>
    </source>
</reference>
<protein>
    <recommendedName>
        <fullName evidence="5">RNase H type-1 domain-containing protein</fullName>
    </recommendedName>
</protein>
<accession>A0A4U0XCF2</accession>
<dbReference type="PROSITE" id="PS50879">
    <property type="entry name" value="RNASE_H_1"/>
    <property type="match status" value="1"/>
</dbReference>
<dbReference type="Pfam" id="PF00075">
    <property type="entry name" value="RNase_H"/>
    <property type="match status" value="1"/>
</dbReference>
<name>A0A4U0XCF2_9PEZI</name>
<dbReference type="Proteomes" id="UP000308768">
    <property type="component" value="Unassembled WGS sequence"/>
</dbReference>
<sequence length="841" mass="94969">MKRRRETDLEIHAQLSRVRNEYFAEIRRQKKAHWREFLDAPANVWKANVYTRHEPGLRRVPPLQKDGVTATTDKEKADMLMHAFFPAQPIPAVQESENEEVRPIRSVSLTRHEVQEAIFAANPKKAPGRDGLPFRVWRELWPVLGDPIFHLYETSLRLGHVPQRWKTAKIVTIWKPGKPDYTIPKAYRPISLLPTISKGLDAVVANRISYLAEKYSLLPKNHFGARRQRSCEQALSVLIERIHAAWRAGKVLSLVSFDVQGACNGVNKDVLCERLRKRRIPEELVRWVDSFRSNRMGCVALGSFCSQVATIEYPGLPQGSPLSPILYILYNADLVKRPIDSNGGALGFVDDFTAWVTGPSTGPNTRKIQDTILPVVERWAEGSGVTFEVDKTAFIHFTRNPGKEDSSAESIAFRGQSVSAGPSIKLLGVVLDKQLDMKLHMARLYIATVTPIMDYAASIWYAPGRRGLGRHIKILAKVQRLGAQAITRAFRTVAHQILEVEANLYPTEFRLRTKSARHLVKCYTLPNEHPVRQCLDLASEQGASFPSPMAQNIRAYEDALQPSEQGRVEVIQPWTVAPYSQRLGQCVSIESSKKRAKQLALDLPWRDTLYTDGSYWNNSWGAAVIKIKGNRVPITIRSKTVGTASSTSILATELHAIVLALEHIQALPRWEKERRQFPVATDSREALRAIQTPYAKSGQYLVQRAAAAIKDIRKNKSQVQLTWIPAHSGIAGNEAADSAALKTTEQQAPIDTTSTRLWTQVYRLALTKIRQDRLESFQQENVYGKYARRLDGALLGRHTLRLYSFLRTYLARIGREQSGRFSEGVLYEIIALFLDRMFVGL</sequence>
<dbReference type="GO" id="GO:0004523">
    <property type="term" value="F:RNA-DNA hybrid ribonuclease activity"/>
    <property type="evidence" value="ECO:0007669"/>
    <property type="project" value="InterPro"/>
</dbReference>
<dbReference type="InterPro" id="IPR043502">
    <property type="entry name" value="DNA/RNA_pol_sf"/>
</dbReference>
<dbReference type="Pfam" id="PF00078">
    <property type="entry name" value="RVT_1"/>
    <property type="match status" value="1"/>
</dbReference>
<organism evidence="3 4">
    <name type="scientific">Cryomyces minteri</name>
    <dbReference type="NCBI Taxonomy" id="331657"/>
    <lineage>
        <taxon>Eukaryota</taxon>
        <taxon>Fungi</taxon>
        <taxon>Dikarya</taxon>
        <taxon>Ascomycota</taxon>
        <taxon>Pezizomycotina</taxon>
        <taxon>Dothideomycetes</taxon>
        <taxon>Dothideomycetes incertae sedis</taxon>
        <taxon>Cryomyces</taxon>
    </lineage>
</organism>
<dbReference type="PANTHER" id="PTHR33481">
    <property type="entry name" value="REVERSE TRANSCRIPTASE"/>
    <property type="match status" value="1"/>
</dbReference>
<comment type="caution">
    <text evidence="3">The sequence shown here is derived from an EMBL/GenBank/DDBJ whole genome shotgun (WGS) entry which is preliminary data.</text>
</comment>
<dbReference type="CDD" id="cd01650">
    <property type="entry name" value="RT_nLTR_like"/>
    <property type="match status" value="1"/>
</dbReference>
<evidence type="ECO:0000259" key="2">
    <source>
        <dbReference type="PROSITE" id="PS50879"/>
    </source>
</evidence>
<dbReference type="CDD" id="cd09276">
    <property type="entry name" value="Rnase_HI_RT_non_LTR"/>
    <property type="match status" value="1"/>
</dbReference>
<dbReference type="PROSITE" id="PS50878">
    <property type="entry name" value="RT_POL"/>
    <property type="match status" value="1"/>
</dbReference>